<evidence type="ECO:0000313" key="2">
    <source>
        <dbReference type="EMBL" id="GAA3832346.1"/>
    </source>
</evidence>
<feature type="compositionally biased region" description="Low complexity" evidence="1">
    <location>
        <begin position="516"/>
        <end position="525"/>
    </location>
</feature>
<dbReference type="InterPro" id="IPR050336">
    <property type="entry name" value="Chromosome_partition/occlusion"/>
</dbReference>
<feature type="region of interest" description="Disordered" evidence="1">
    <location>
        <begin position="473"/>
        <end position="564"/>
    </location>
</feature>
<gene>
    <name evidence="2" type="ORF">GCM10022226_61970</name>
</gene>
<keyword evidence="3" id="KW-1185">Reference proteome</keyword>
<dbReference type="EMBL" id="BAAAZR010000031">
    <property type="protein sequence ID" value="GAA3832346.1"/>
    <property type="molecule type" value="Genomic_DNA"/>
</dbReference>
<sequence>MATSEETTILAAPEHQTLAEIPLAQLDLSPINKRKEYKITAGFRRSVKEKLKHPLIVYPAPPDAGVAYWVHDGNRRLLAAREENRPTLTCVIDRKLAEDPAEQYIGQVTTAEQREDLTPQEKADALFEAMKAGASKSGIRRSTGFSSETVNAALKAGALTAQGRQAAQATQYDLDFEELALLAEFDGDQAAMDQITNMINHGRKVKYAVEYVKTERQEAAAHTALVAELAQAGVPVTDDLPEGAERVDTLSRLAEGFDPETHNTCPGHGAFFWSYNKQRPVFYCATPQAHGYTPAESSATRSSPKTADPEARKIVITGNKAWKAAAAVRHDWLAQRLFARSTAPRHTLAFVTQMLMTMPEPLRDRLGGAANSQLHAKLAGRLSVEAIPTARAGKLHLLGLLPIAVAFEHQMTAAGQEWKSTWRTDKWSPCSPADAAIWLRYLIEAGYEACPIELAVAHGLPYVGDDVDYSASSAEPVMADDSEEPAARETDLAGEEAAPDAGYNPDAFVDPETDDVLAAAGLAADADADDSPPPQIADAPEDQDDPPWQVDDEEQFDDLGQVSA</sequence>
<evidence type="ECO:0000256" key="1">
    <source>
        <dbReference type="SAM" id="MobiDB-lite"/>
    </source>
</evidence>
<dbReference type="PANTHER" id="PTHR33375:SF1">
    <property type="entry name" value="CHROMOSOME-PARTITIONING PROTEIN PARB-RELATED"/>
    <property type="match status" value="1"/>
</dbReference>
<dbReference type="RefSeq" id="WP_344948198.1">
    <property type="nucleotide sequence ID" value="NZ_BAAAZR010000031.1"/>
</dbReference>
<organism evidence="2 3">
    <name type="scientific">Sphaerisporangium flaviroseum</name>
    <dbReference type="NCBI Taxonomy" id="509199"/>
    <lineage>
        <taxon>Bacteria</taxon>
        <taxon>Bacillati</taxon>
        <taxon>Actinomycetota</taxon>
        <taxon>Actinomycetes</taxon>
        <taxon>Streptosporangiales</taxon>
        <taxon>Streptosporangiaceae</taxon>
        <taxon>Sphaerisporangium</taxon>
    </lineage>
</organism>
<evidence type="ECO:0008006" key="4">
    <source>
        <dbReference type="Google" id="ProtNLM"/>
    </source>
</evidence>
<protein>
    <recommendedName>
        <fullName evidence="4">ParB/Sulfiredoxin domain-containing protein</fullName>
    </recommendedName>
</protein>
<comment type="caution">
    <text evidence="2">The sequence shown here is derived from an EMBL/GenBank/DDBJ whole genome shotgun (WGS) entry which is preliminary data.</text>
</comment>
<name>A0ABP7J2J5_9ACTN</name>
<dbReference type="Proteomes" id="UP001500888">
    <property type="component" value="Unassembled WGS sequence"/>
</dbReference>
<proteinExistence type="predicted"/>
<dbReference type="PANTHER" id="PTHR33375">
    <property type="entry name" value="CHROMOSOME-PARTITIONING PROTEIN PARB-RELATED"/>
    <property type="match status" value="1"/>
</dbReference>
<dbReference type="InterPro" id="IPR036086">
    <property type="entry name" value="ParB/Sulfiredoxin_sf"/>
</dbReference>
<evidence type="ECO:0000313" key="3">
    <source>
        <dbReference type="Proteomes" id="UP001500888"/>
    </source>
</evidence>
<dbReference type="Gene3D" id="1.10.10.2830">
    <property type="match status" value="1"/>
</dbReference>
<feature type="compositionally biased region" description="Acidic residues" evidence="1">
    <location>
        <begin position="539"/>
        <end position="557"/>
    </location>
</feature>
<dbReference type="SUPFAM" id="SSF110849">
    <property type="entry name" value="ParB/Sulfiredoxin"/>
    <property type="match status" value="1"/>
</dbReference>
<dbReference type="CDD" id="cd16387">
    <property type="entry name" value="ParB_N_Srx"/>
    <property type="match status" value="1"/>
</dbReference>
<reference evidence="3" key="1">
    <citation type="journal article" date="2019" name="Int. J. Syst. Evol. Microbiol.">
        <title>The Global Catalogue of Microorganisms (GCM) 10K type strain sequencing project: providing services to taxonomists for standard genome sequencing and annotation.</title>
        <authorList>
            <consortium name="The Broad Institute Genomics Platform"/>
            <consortium name="The Broad Institute Genome Sequencing Center for Infectious Disease"/>
            <person name="Wu L."/>
            <person name="Ma J."/>
        </authorList>
    </citation>
    <scope>NUCLEOTIDE SEQUENCE [LARGE SCALE GENOMIC DNA]</scope>
    <source>
        <strain evidence="3">JCM 16908</strain>
    </source>
</reference>
<accession>A0ABP7J2J5</accession>